<dbReference type="SUPFAM" id="SSF53300">
    <property type="entry name" value="vWA-like"/>
    <property type="match status" value="1"/>
</dbReference>
<evidence type="ECO:0000313" key="2">
    <source>
        <dbReference type="EMBL" id="VAX37268.1"/>
    </source>
</evidence>
<dbReference type="Pfam" id="PF01882">
    <property type="entry name" value="DUF58"/>
    <property type="match status" value="1"/>
</dbReference>
<proteinExistence type="predicted"/>
<dbReference type="AlphaFoldDB" id="A0A3B1DMI8"/>
<evidence type="ECO:0000259" key="1">
    <source>
        <dbReference type="SMART" id="SM00327"/>
    </source>
</evidence>
<protein>
    <recommendedName>
        <fullName evidence="1">VWFA domain-containing protein</fullName>
    </recommendedName>
</protein>
<dbReference type="PANTHER" id="PTHR33608:SF6">
    <property type="entry name" value="BLL2464 PROTEIN"/>
    <property type="match status" value="1"/>
</dbReference>
<reference evidence="2" key="1">
    <citation type="submission" date="2018-06" db="EMBL/GenBank/DDBJ databases">
        <authorList>
            <person name="Zhirakovskaya E."/>
        </authorList>
    </citation>
    <scope>NUCLEOTIDE SEQUENCE</scope>
</reference>
<dbReference type="InterPro" id="IPR036465">
    <property type="entry name" value="vWFA_dom_sf"/>
</dbReference>
<name>A0A3B1DMI8_9ZZZZ</name>
<organism evidence="2">
    <name type="scientific">hydrothermal vent metagenome</name>
    <dbReference type="NCBI Taxonomy" id="652676"/>
    <lineage>
        <taxon>unclassified sequences</taxon>
        <taxon>metagenomes</taxon>
        <taxon>ecological metagenomes</taxon>
    </lineage>
</organism>
<accession>A0A3B1DMI8</accession>
<sequence length="294" mass="34077">MIPKELFKKIRRIEITTSRLVTDVFAGQYHSVFKGQGIEFDEVREYRIGDDVRSIDWNVTARTGTPHVKKFVEERELTVMILVDVSASCQFSSIHELKSQLAAEISATLALSAIRNQDKVGLIMFTDKIEKFVPPRKGLKHVLHIIREVLYFEPEGKGTNIVQALEYLNRVTSRKSISFLISDFFDGANLDVLKRTLAVANKRHDMIAVTLNDRREWNLPDCGLIGLKDAESQELIYVDTSDEPLRKEYQRKNISRLRKRKMLFRSVGMDHIDISTDKPFSDEIVKFFMKRKRR</sequence>
<dbReference type="Gene3D" id="3.40.50.410">
    <property type="entry name" value="von Willebrand factor, type A domain"/>
    <property type="match status" value="1"/>
</dbReference>
<dbReference type="SMART" id="SM00327">
    <property type="entry name" value="VWA"/>
    <property type="match status" value="1"/>
</dbReference>
<dbReference type="InterPro" id="IPR002881">
    <property type="entry name" value="DUF58"/>
</dbReference>
<dbReference type="EMBL" id="UOGJ01000123">
    <property type="protein sequence ID" value="VAX37268.1"/>
    <property type="molecule type" value="Genomic_DNA"/>
</dbReference>
<feature type="domain" description="VWFA" evidence="1">
    <location>
        <begin position="76"/>
        <end position="245"/>
    </location>
</feature>
<dbReference type="InterPro" id="IPR002035">
    <property type="entry name" value="VWF_A"/>
</dbReference>
<dbReference type="PANTHER" id="PTHR33608">
    <property type="entry name" value="BLL2464 PROTEIN"/>
    <property type="match status" value="1"/>
</dbReference>
<gene>
    <name evidence="2" type="ORF">MNBD_UNCLBAC01-394</name>
</gene>